<evidence type="ECO:0000256" key="5">
    <source>
        <dbReference type="ARBA" id="ARBA00022989"/>
    </source>
</evidence>
<dbReference type="InParanoid" id="F7CHW1"/>
<evidence type="ECO:0000256" key="6">
    <source>
        <dbReference type="ARBA" id="ARBA00023136"/>
    </source>
</evidence>
<dbReference type="SMART" id="SM00449">
    <property type="entry name" value="SPRY"/>
    <property type="match status" value="1"/>
</dbReference>
<dbReference type="SUPFAM" id="SSF48726">
    <property type="entry name" value="Immunoglobulin"/>
    <property type="match status" value="2"/>
</dbReference>
<protein>
    <submittedName>
        <fullName evidence="13">Uncharacterized protein</fullName>
    </submittedName>
</protein>
<comment type="similarity">
    <text evidence="2">Belongs to the immunoglobulin superfamily. BTN/MOG family.</text>
</comment>
<dbReference type="Pfam" id="PF13765">
    <property type="entry name" value="PRY"/>
    <property type="match status" value="1"/>
</dbReference>
<dbReference type="eggNOG" id="ENOG502QSRZ">
    <property type="taxonomic scope" value="Eukaryota"/>
</dbReference>
<dbReference type="GeneTree" id="ENSGT00940000153527"/>
<accession>F7CHW1</accession>
<keyword evidence="6" id="KW-0472">Membrane</keyword>
<feature type="domain" description="Ig-like" evidence="12">
    <location>
        <begin position="2"/>
        <end position="113"/>
    </location>
</feature>
<dbReference type="AlphaFoldDB" id="F7CHW1"/>
<keyword evidence="5" id="KW-1133">Transmembrane helix</keyword>
<dbReference type="InterPro" id="IPR001870">
    <property type="entry name" value="B30.2/SPRY"/>
</dbReference>
<evidence type="ECO:0000256" key="7">
    <source>
        <dbReference type="ARBA" id="ARBA00023157"/>
    </source>
</evidence>
<dbReference type="CDD" id="cd05713">
    <property type="entry name" value="IgV_MOG_like"/>
    <property type="match status" value="1"/>
</dbReference>
<dbReference type="STRING" id="13616.ENSMODP00000018554"/>
<dbReference type="InterPro" id="IPR036179">
    <property type="entry name" value="Ig-like_dom_sf"/>
</dbReference>
<dbReference type="GO" id="GO:0005102">
    <property type="term" value="F:signaling receptor binding"/>
    <property type="evidence" value="ECO:0000318"/>
    <property type="project" value="GO_Central"/>
</dbReference>
<evidence type="ECO:0000256" key="2">
    <source>
        <dbReference type="ARBA" id="ARBA00007591"/>
    </source>
</evidence>
<dbReference type="GO" id="GO:0050852">
    <property type="term" value="P:T cell receptor signaling pathway"/>
    <property type="evidence" value="ECO:0000318"/>
    <property type="project" value="GO_Central"/>
</dbReference>
<dbReference type="Ensembl" id="ENSMODT00000018887.4">
    <property type="protein sequence ID" value="ENSMODP00000018554.4"/>
    <property type="gene ID" value="ENSMODG00000014831.4"/>
</dbReference>
<dbReference type="InterPro" id="IPR007110">
    <property type="entry name" value="Ig-like_dom"/>
</dbReference>
<dbReference type="InterPro" id="IPR043136">
    <property type="entry name" value="B30.2/SPRY_sf"/>
</dbReference>
<dbReference type="InterPro" id="IPR013320">
    <property type="entry name" value="ConA-like_dom_sf"/>
</dbReference>
<evidence type="ECO:0000256" key="1">
    <source>
        <dbReference type="ARBA" id="ARBA00004167"/>
    </source>
</evidence>
<dbReference type="PANTHER" id="PTHR24100:SF139">
    <property type="entry name" value="BUTYROPHILIN SUBFAMILY 2 MEMBER A2"/>
    <property type="match status" value="1"/>
</dbReference>
<dbReference type="GO" id="GO:0050863">
    <property type="term" value="P:regulation of T cell activation"/>
    <property type="evidence" value="ECO:0007669"/>
    <property type="project" value="UniProtKB-ARBA"/>
</dbReference>
<keyword evidence="3" id="KW-0812">Transmembrane</keyword>
<dbReference type="Gene3D" id="2.60.120.920">
    <property type="match status" value="1"/>
</dbReference>
<dbReference type="SMART" id="SM00589">
    <property type="entry name" value="PRY"/>
    <property type="match status" value="1"/>
</dbReference>
<evidence type="ECO:0000259" key="11">
    <source>
        <dbReference type="PROSITE" id="PS50188"/>
    </source>
</evidence>
<dbReference type="FunFam" id="2.60.40.10:FF:000183">
    <property type="entry name" value="Myelin-oligodendrocyte glycoprotein"/>
    <property type="match status" value="1"/>
</dbReference>
<dbReference type="SMART" id="SM00409">
    <property type="entry name" value="IG"/>
    <property type="match status" value="2"/>
</dbReference>
<proteinExistence type="inferred from homology"/>
<sequence length="597" mass="69406">MRKVIGLTQSIITRVGEDVLLPCHLFPEMNAQNMEVGWIRSQFSDIVYMYRDGKDQEEEQMVKFKGRTVFIKDAITNGNVALKIRNIRVSDGGQYQCYFEKNQVFQRAVLEIQVQEQFTGSAVTESAEHIPIKLNEDTMLFCQLYPKINAEDMGVNWFQFHIPDTVYAYQDGEAQDGEQAMEHRGRTELMKDTVAEKSANLRIQGVRLPGNRQYWCHFQEDNGYGETKAEVIITVTKTRMSAAGLRLCVVLFICFMITKEYNLKKEKEDNENQPTYQIEYFERETSDFDQNRVIRESLDTEMESLYANRKSLTKERKSLAKERQSLDAERESLAKERQSLIKERESLIKERESLDTERRSLIKEAESLAKKRQCFTSKDEVVGKENELQVELQKEIERRKALYQEDWRKAHLYADWRKEQFQSVNVTMDPDTAHPELILSDQGRCVIRGECPQNICDNTKRFDSLPCVLGLEKITSGRHYWELKVGNRADWDLGVCRDDVRKKGVVTLSPENGFWGLRLYNDEYWALTSPPTFLSLRQSPHKIGIFLDYDAGDVSFYNMTDVSHIYNFTPGSFHGALCPFIRLWSCDQIPVSICPEP</sequence>
<dbReference type="PANTHER" id="PTHR24100">
    <property type="entry name" value="BUTYROPHILIN"/>
    <property type="match status" value="1"/>
</dbReference>
<dbReference type="InterPro" id="IPR050504">
    <property type="entry name" value="IgSF_BTN/MOG"/>
</dbReference>
<keyword evidence="9" id="KW-0393">Immunoglobulin domain</keyword>
<evidence type="ECO:0000256" key="4">
    <source>
        <dbReference type="ARBA" id="ARBA00022729"/>
    </source>
</evidence>
<keyword evidence="8" id="KW-0325">Glycoprotein</keyword>
<evidence type="ECO:0000256" key="10">
    <source>
        <dbReference type="SAM" id="Coils"/>
    </source>
</evidence>
<dbReference type="PROSITE" id="PS50188">
    <property type="entry name" value="B302_SPRY"/>
    <property type="match status" value="1"/>
</dbReference>
<evidence type="ECO:0000256" key="8">
    <source>
        <dbReference type="ARBA" id="ARBA00023180"/>
    </source>
</evidence>
<dbReference type="PRINTS" id="PR01407">
    <property type="entry name" value="BUTYPHLNCDUF"/>
</dbReference>
<reference evidence="13" key="3">
    <citation type="submission" date="2025-09" db="UniProtKB">
        <authorList>
            <consortium name="Ensembl"/>
        </authorList>
    </citation>
    <scope>IDENTIFICATION</scope>
</reference>
<dbReference type="CDD" id="cd15819">
    <property type="entry name" value="SPRY_PRY_BTN1_2"/>
    <property type="match status" value="1"/>
</dbReference>
<reference evidence="13 14" key="1">
    <citation type="journal article" date="2007" name="Nature">
        <title>Genome of the marsupial Monodelphis domestica reveals innovation in non-coding sequences.</title>
        <authorList>
            <person name="Mikkelsen T.S."/>
            <person name="Wakefield M.J."/>
            <person name="Aken B."/>
            <person name="Amemiya C.T."/>
            <person name="Chang J.L."/>
            <person name="Duke S."/>
            <person name="Garber M."/>
            <person name="Gentles A.J."/>
            <person name="Goodstadt L."/>
            <person name="Heger A."/>
            <person name="Jurka J."/>
            <person name="Kamal M."/>
            <person name="Mauceli E."/>
            <person name="Searle S.M."/>
            <person name="Sharpe T."/>
            <person name="Baker M.L."/>
            <person name="Batzer M.A."/>
            <person name="Benos P.V."/>
            <person name="Belov K."/>
            <person name="Clamp M."/>
            <person name="Cook A."/>
            <person name="Cuff J."/>
            <person name="Das R."/>
            <person name="Davidow L."/>
            <person name="Deakin J.E."/>
            <person name="Fazzari M.J."/>
            <person name="Glass J.L."/>
            <person name="Grabherr M."/>
            <person name="Greally J.M."/>
            <person name="Gu W."/>
            <person name="Hore T.A."/>
            <person name="Huttley G.A."/>
            <person name="Kleber M."/>
            <person name="Jirtle R.L."/>
            <person name="Koina E."/>
            <person name="Lee J.T."/>
            <person name="Mahony S."/>
            <person name="Marra M.A."/>
            <person name="Miller R.D."/>
            <person name="Nicholls R.D."/>
            <person name="Oda M."/>
            <person name="Papenfuss A.T."/>
            <person name="Parra Z.E."/>
            <person name="Pollock D.D."/>
            <person name="Ray D.A."/>
            <person name="Schein J.E."/>
            <person name="Speed T.P."/>
            <person name="Thompson K."/>
            <person name="VandeBerg J.L."/>
            <person name="Wade C.M."/>
            <person name="Walker J.A."/>
            <person name="Waters P.D."/>
            <person name="Webber C."/>
            <person name="Weidman J.R."/>
            <person name="Xie X."/>
            <person name="Zody M.C."/>
            <person name="Baldwin J."/>
            <person name="Abdouelleil A."/>
            <person name="Abdulkadir J."/>
            <person name="Abebe A."/>
            <person name="Abera B."/>
            <person name="Abreu J."/>
            <person name="Acer S.C."/>
            <person name="Aftuck L."/>
            <person name="Alexander A."/>
            <person name="An P."/>
            <person name="Anderson E."/>
            <person name="Anderson S."/>
            <person name="Arachi H."/>
            <person name="Azer M."/>
            <person name="Bachantsang P."/>
            <person name="Barry A."/>
            <person name="Bayul T."/>
            <person name="Berlin A."/>
            <person name="Bessette D."/>
            <person name="Bloom T."/>
            <person name="Bloom T."/>
            <person name="Boguslavskiy L."/>
            <person name="Bonnet C."/>
            <person name="Boukhgalter B."/>
            <person name="Bourzgui I."/>
            <person name="Brown A."/>
            <person name="Cahill P."/>
            <person name="Channer S."/>
            <person name="Cheshatsang Y."/>
            <person name="Chuda L."/>
            <person name="Citroen M."/>
            <person name="Collymore A."/>
            <person name="Cooke P."/>
            <person name="Costello M."/>
            <person name="D'Aco K."/>
            <person name="Daza R."/>
            <person name="De Haan G."/>
            <person name="DeGray S."/>
            <person name="DeMaso C."/>
            <person name="Dhargay N."/>
            <person name="Dooley K."/>
            <person name="Dooley E."/>
            <person name="Doricent M."/>
            <person name="Dorje P."/>
            <person name="Dorjee K."/>
            <person name="Dupes A."/>
            <person name="Elong R."/>
            <person name="Falk J."/>
            <person name="Farina A."/>
            <person name="Faro S."/>
            <person name="Ferguson D."/>
            <person name="Fisher S."/>
            <person name="Foley C.D."/>
            <person name="Franke A."/>
            <person name="Friedrich D."/>
            <person name="Gadbois L."/>
            <person name="Gearin G."/>
            <person name="Gearin C.R."/>
            <person name="Giannoukos G."/>
            <person name="Goode T."/>
            <person name="Graham J."/>
            <person name="Grandbois E."/>
            <person name="Grewal S."/>
            <person name="Gyaltsen K."/>
            <person name="Hafez N."/>
            <person name="Hagos B."/>
            <person name="Hall J."/>
            <person name="Henson C."/>
            <person name="Hollinger A."/>
            <person name="Honan T."/>
            <person name="Huard M.D."/>
            <person name="Hughes L."/>
            <person name="Hurhula B."/>
            <person name="Husby M.E."/>
            <person name="Kamat A."/>
            <person name="Kanga B."/>
            <person name="Kashin S."/>
            <person name="Khazanovich D."/>
            <person name="Kisner P."/>
            <person name="Lance K."/>
            <person name="Lara M."/>
            <person name="Lee W."/>
            <person name="Lennon N."/>
            <person name="Letendre F."/>
            <person name="LeVine R."/>
            <person name="Lipovsky A."/>
            <person name="Liu X."/>
            <person name="Liu J."/>
            <person name="Liu S."/>
            <person name="Lokyitsang T."/>
            <person name="Lokyitsang Y."/>
            <person name="Lubonja R."/>
            <person name="Lui A."/>
            <person name="MacDonald P."/>
            <person name="Magnisalis V."/>
            <person name="Maru K."/>
            <person name="Matthews C."/>
            <person name="McCusker W."/>
            <person name="McDonough S."/>
            <person name="Mehta T."/>
            <person name="Meldrim J."/>
            <person name="Meneus L."/>
            <person name="Mihai O."/>
            <person name="Mihalev A."/>
            <person name="Mihova T."/>
            <person name="Mittelman R."/>
            <person name="Mlenga V."/>
            <person name="Montmayeur A."/>
            <person name="Mulrain L."/>
            <person name="Navidi A."/>
            <person name="Naylor J."/>
            <person name="Negash T."/>
            <person name="Nguyen T."/>
            <person name="Nguyen N."/>
            <person name="Nicol R."/>
            <person name="Norbu C."/>
            <person name="Norbu N."/>
            <person name="Novod N."/>
            <person name="O'Neill B."/>
            <person name="Osman S."/>
            <person name="Markiewicz E."/>
            <person name="Oyono O.L."/>
            <person name="Patti C."/>
            <person name="Phunkhang P."/>
            <person name="Pierre F."/>
            <person name="Priest M."/>
            <person name="Raghuraman S."/>
            <person name="Rege F."/>
            <person name="Reyes R."/>
            <person name="Rise C."/>
            <person name="Rogov P."/>
            <person name="Ross K."/>
            <person name="Ryan E."/>
            <person name="Settipalli S."/>
            <person name="Shea T."/>
            <person name="Sherpa N."/>
            <person name="Shi L."/>
            <person name="Shih D."/>
            <person name="Sparrow T."/>
            <person name="Spaulding J."/>
            <person name="Stalker J."/>
            <person name="Stange-Thomann N."/>
            <person name="Stavropoulos S."/>
            <person name="Stone C."/>
            <person name="Strader C."/>
            <person name="Tesfaye S."/>
            <person name="Thomson T."/>
            <person name="Thoulutsang Y."/>
            <person name="Thoulutsang D."/>
            <person name="Topham K."/>
            <person name="Topping I."/>
            <person name="Tsamla T."/>
            <person name="Vassiliev H."/>
            <person name="Vo A."/>
            <person name="Wangchuk T."/>
            <person name="Wangdi T."/>
            <person name="Weiand M."/>
            <person name="Wilkinson J."/>
            <person name="Wilson A."/>
            <person name="Yadav S."/>
            <person name="Young G."/>
            <person name="Yu Q."/>
            <person name="Zembek L."/>
            <person name="Zhong D."/>
            <person name="Zimmer A."/>
            <person name="Zwirko Z."/>
            <person name="Jaffe D.B."/>
            <person name="Alvarez P."/>
            <person name="Brockman W."/>
            <person name="Butler J."/>
            <person name="Chin C."/>
            <person name="Gnerre S."/>
            <person name="MacCallum I."/>
            <person name="Graves J.A."/>
            <person name="Ponting C.P."/>
            <person name="Breen M."/>
            <person name="Samollow P.B."/>
            <person name="Lander E.S."/>
            <person name="Lindblad-Toh K."/>
        </authorList>
    </citation>
    <scope>NUCLEOTIDE SEQUENCE [LARGE SCALE GENOMIC DNA]</scope>
</reference>
<dbReference type="InterPro" id="IPR003599">
    <property type="entry name" value="Ig_sub"/>
</dbReference>
<feature type="coiled-coil region" evidence="10">
    <location>
        <begin position="295"/>
        <end position="405"/>
    </location>
</feature>
<dbReference type="FunFam" id="2.60.120.920:FF:000004">
    <property type="entry name" value="Butyrophilin subfamily 1 member A1"/>
    <property type="match status" value="1"/>
</dbReference>
<keyword evidence="14" id="KW-1185">Reference proteome</keyword>
<dbReference type="InterPro" id="IPR013106">
    <property type="entry name" value="Ig_V-set"/>
</dbReference>
<dbReference type="HOGENOM" id="CLU_032563_0_0_1"/>
<dbReference type="GO" id="GO:1903037">
    <property type="term" value="P:regulation of leukocyte cell-cell adhesion"/>
    <property type="evidence" value="ECO:0007669"/>
    <property type="project" value="UniProtKB-ARBA"/>
</dbReference>
<organism evidence="13 14">
    <name type="scientific">Monodelphis domestica</name>
    <name type="common">Gray short-tailed opossum</name>
    <dbReference type="NCBI Taxonomy" id="13616"/>
    <lineage>
        <taxon>Eukaryota</taxon>
        <taxon>Metazoa</taxon>
        <taxon>Chordata</taxon>
        <taxon>Craniata</taxon>
        <taxon>Vertebrata</taxon>
        <taxon>Euteleostomi</taxon>
        <taxon>Mammalia</taxon>
        <taxon>Metatheria</taxon>
        <taxon>Didelphimorphia</taxon>
        <taxon>Didelphidae</taxon>
        <taxon>Monodelphis</taxon>
    </lineage>
</organism>
<dbReference type="InterPro" id="IPR006574">
    <property type="entry name" value="PRY"/>
</dbReference>
<dbReference type="Pfam" id="PF07686">
    <property type="entry name" value="V-set"/>
    <property type="match status" value="1"/>
</dbReference>
<evidence type="ECO:0000256" key="9">
    <source>
        <dbReference type="ARBA" id="ARBA00023319"/>
    </source>
</evidence>
<dbReference type="InterPro" id="IPR003879">
    <property type="entry name" value="Butyrophylin_SPRY"/>
</dbReference>
<comment type="subcellular location">
    <subcellularLocation>
        <location evidence="1">Membrane</location>
        <topology evidence="1">Single-pass membrane protein</topology>
    </subcellularLocation>
</comment>
<dbReference type="GO" id="GO:0001817">
    <property type="term" value="P:regulation of cytokine production"/>
    <property type="evidence" value="ECO:0000318"/>
    <property type="project" value="GO_Central"/>
</dbReference>
<dbReference type="InterPro" id="IPR037958">
    <property type="entry name" value="SPRY/PRY_BTN1/2"/>
</dbReference>
<dbReference type="Gene3D" id="2.60.40.10">
    <property type="entry name" value="Immunoglobulins"/>
    <property type="match status" value="2"/>
</dbReference>
<dbReference type="SUPFAM" id="SSF49899">
    <property type="entry name" value="Concanavalin A-like lectins/glucanases"/>
    <property type="match status" value="1"/>
</dbReference>
<keyword evidence="7" id="KW-1015">Disulfide bond</keyword>
<keyword evidence="4" id="KW-0732">Signal</keyword>
<keyword evidence="10" id="KW-0175">Coiled coil</keyword>
<dbReference type="GO" id="GO:0009897">
    <property type="term" value="C:external side of plasma membrane"/>
    <property type="evidence" value="ECO:0000318"/>
    <property type="project" value="GO_Central"/>
</dbReference>
<name>F7CHW1_MONDO</name>
<dbReference type="PROSITE" id="PS50835">
    <property type="entry name" value="IG_LIKE"/>
    <property type="match status" value="1"/>
</dbReference>
<dbReference type="InterPro" id="IPR013783">
    <property type="entry name" value="Ig-like_fold"/>
</dbReference>
<dbReference type="Pfam" id="PF00622">
    <property type="entry name" value="SPRY"/>
    <property type="match status" value="1"/>
</dbReference>
<evidence type="ECO:0000313" key="13">
    <source>
        <dbReference type="Ensembl" id="ENSMODP00000018554.4"/>
    </source>
</evidence>
<feature type="domain" description="B30.2/SPRY" evidence="11">
    <location>
        <begin position="406"/>
        <end position="597"/>
    </location>
</feature>
<dbReference type="Proteomes" id="UP000002280">
    <property type="component" value="Chromosome 2"/>
</dbReference>
<evidence type="ECO:0000313" key="14">
    <source>
        <dbReference type="Proteomes" id="UP000002280"/>
    </source>
</evidence>
<reference evidence="13" key="2">
    <citation type="submission" date="2025-08" db="UniProtKB">
        <authorList>
            <consortium name="Ensembl"/>
        </authorList>
    </citation>
    <scope>IDENTIFICATION</scope>
</reference>
<dbReference type="Bgee" id="ENSMODG00000014831">
    <property type="expression patterns" value="Expressed in spermatocyte and 10 other cell types or tissues"/>
</dbReference>
<dbReference type="InterPro" id="IPR003877">
    <property type="entry name" value="SPRY_dom"/>
</dbReference>
<dbReference type="FunFam" id="2.60.40.10:FF:000142">
    <property type="entry name" value="V-set domain-containing T-cell activation inhibitor 1"/>
    <property type="match status" value="1"/>
</dbReference>
<evidence type="ECO:0000256" key="3">
    <source>
        <dbReference type="ARBA" id="ARBA00022692"/>
    </source>
</evidence>
<evidence type="ECO:0000259" key="12">
    <source>
        <dbReference type="PROSITE" id="PS50835"/>
    </source>
</evidence>